<dbReference type="OrthoDB" id="2020542at2759"/>
<sequence length="881" mass="97962">MLLNKNVRSKQTLGTFAGVFCPVAMAMFSTLLFLRLGFVLGQAGLIEALLMFMLAYLIMILTILSICAVSTNGAIEGGGAYFMISRALGPEFGGGIGFLFFLAQVVSCGLYTSGLVEALTANFGHNGTLIAVGGQGLPVSYWWNYLYSSLSLLICLTICLIGGHLYGKTNVFTFLIVIICGSSVIISMLAKGGMCVQYPTGNNKSTWALDEGTLYPNCTPNTAPYTGLSSATFKENLESSYVEDYSTGKQMNFAVVFAVLFSSVTGIMNGANMSGELKNPSKAIPRGTIGAALFTLSTFIIILLLCSATASKELLIGNYNFLLSVNLWSPFVAIGLFAATLSAALGNLIGGSRILFALAKDNIYGILLKPACVTTKNGNPVVAVLISWFLTQLVLLIGSLNNIAPMCSEMFLLAYAMTNLACLALELTSAPNFRPMFKYYSSLTSLLGLAGCIVMCFFINYVYALIALSCLIILVVALHMRGFENNWGSISQALIFHQVRKYLLLLDFRKDHIKFWRPQMLLLVANPRMSSQLIDFINDLKKSGLYIVGHVKVGNLDNDETDPLQNEYLIWVKLIEKLNAKAFVELTMSSSIRQGIHHLIRISGIGGMKPNTVCYGFYDDSMPVDTLKKFIPQTNSRKMNIMKLYTRNEMRAQEQDAFDIFNHVNTEKSFSKLEYVLMIRDAIKLKKNVCLFRHFHLLDKIKIESYSEKMFIDVWPVNFFNLNSTSVNFDKTCLFLLQLACILHMVPGWRKHTSLRIFACCQNSSSEMKRIESLLVDFLNLFRIRAEIKVVEIDDLMHHMHISSDFTSNSDPIFSDSYIQQVNEILKSQSSNTAVLFLYLPTVPDSERKQVIYYRQLELLTQEIPPTVLVHGLQPVICTSL</sequence>
<reference evidence="12" key="3">
    <citation type="submission" date="2015-06" db="UniProtKB">
        <authorList>
            <consortium name="EnsemblMetazoa"/>
        </authorList>
    </citation>
    <scope>IDENTIFICATION</scope>
</reference>
<accession>T1G198</accession>
<comment type="similarity">
    <text evidence="2">Belongs to the SLC12A transporter family.</text>
</comment>
<dbReference type="CTD" id="20214846"/>
<feature type="transmembrane region" description="Helical" evidence="8">
    <location>
        <begin position="92"/>
        <end position="112"/>
    </location>
</feature>
<reference evidence="13" key="1">
    <citation type="submission" date="2012-12" db="EMBL/GenBank/DDBJ databases">
        <authorList>
            <person name="Hellsten U."/>
            <person name="Grimwood J."/>
            <person name="Chapman J.A."/>
            <person name="Shapiro H."/>
            <person name="Aerts A."/>
            <person name="Otillar R.P."/>
            <person name="Terry A.Y."/>
            <person name="Boore J.L."/>
            <person name="Simakov O."/>
            <person name="Marletaz F."/>
            <person name="Cho S.-J."/>
            <person name="Edsinger-Gonzales E."/>
            <person name="Havlak P."/>
            <person name="Kuo D.-H."/>
            <person name="Larsson T."/>
            <person name="Lv J."/>
            <person name="Arendt D."/>
            <person name="Savage R."/>
            <person name="Osoegawa K."/>
            <person name="de Jong P."/>
            <person name="Lindberg D.R."/>
            <person name="Seaver E.C."/>
            <person name="Weisblat D.A."/>
            <person name="Putnam N.H."/>
            <person name="Grigoriev I.V."/>
            <person name="Rokhsar D.S."/>
        </authorList>
    </citation>
    <scope>NUCLEOTIDE SEQUENCE</scope>
</reference>
<keyword evidence="13" id="KW-1185">Reference proteome</keyword>
<dbReference type="eggNOG" id="KOG1288">
    <property type="taxonomic scope" value="Eukaryota"/>
</dbReference>
<dbReference type="GO" id="GO:0055075">
    <property type="term" value="P:potassium ion homeostasis"/>
    <property type="evidence" value="ECO:0000318"/>
    <property type="project" value="GO_Central"/>
</dbReference>
<name>T1G198_HELRO</name>
<evidence type="ECO:0000313" key="13">
    <source>
        <dbReference type="Proteomes" id="UP000015101"/>
    </source>
</evidence>
<reference evidence="11 13" key="2">
    <citation type="journal article" date="2013" name="Nature">
        <title>Insights into bilaterian evolution from three spiralian genomes.</title>
        <authorList>
            <person name="Simakov O."/>
            <person name="Marletaz F."/>
            <person name="Cho S.J."/>
            <person name="Edsinger-Gonzales E."/>
            <person name="Havlak P."/>
            <person name="Hellsten U."/>
            <person name="Kuo D.H."/>
            <person name="Larsson T."/>
            <person name="Lv J."/>
            <person name="Arendt D."/>
            <person name="Savage R."/>
            <person name="Osoegawa K."/>
            <person name="de Jong P."/>
            <person name="Grimwood J."/>
            <person name="Chapman J.A."/>
            <person name="Shapiro H."/>
            <person name="Aerts A."/>
            <person name="Otillar R.P."/>
            <person name="Terry A.Y."/>
            <person name="Boore J.L."/>
            <person name="Grigoriev I.V."/>
            <person name="Lindberg D.R."/>
            <person name="Seaver E.C."/>
            <person name="Weisblat D.A."/>
            <person name="Putnam N.H."/>
            <person name="Rokhsar D.S."/>
        </authorList>
    </citation>
    <scope>NUCLEOTIDE SEQUENCE</scope>
</reference>
<evidence type="ECO:0000259" key="10">
    <source>
        <dbReference type="Pfam" id="PF03522"/>
    </source>
</evidence>
<dbReference type="OMA" id="NIKYWRP"/>
<organism evidence="12 13">
    <name type="scientific">Helobdella robusta</name>
    <name type="common">Californian leech</name>
    <dbReference type="NCBI Taxonomy" id="6412"/>
    <lineage>
        <taxon>Eukaryota</taxon>
        <taxon>Metazoa</taxon>
        <taxon>Spiralia</taxon>
        <taxon>Lophotrochozoa</taxon>
        <taxon>Annelida</taxon>
        <taxon>Clitellata</taxon>
        <taxon>Hirudinea</taxon>
        <taxon>Rhynchobdellida</taxon>
        <taxon>Glossiphoniidae</taxon>
        <taxon>Helobdella</taxon>
    </lineage>
</organism>
<evidence type="ECO:0000313" key="12">
    <source>
        <dbReference type="EnsemblMetazoa" id="HelroP73094"/>
    </source>
</evidence>
<evidence type="ECO:0000256" key="4">
    <source>
        <dbReference type="ARBA" id="ARBA00022448"/>
    </source>
</evidence>
<dbReference type="GO" id="GO:0006884">
    <property type="term" value="P:cell volume homeostasis"/>
    <property type="evidence" value="ECO:0000318"/>
    <property type="project" value="GO_Central"/>
</dbReference>
<dbReference type="EnsemblMetazoa" id="HelroT73094">
    <property type="protein sequence ID" value="HelroP73094"/>
    <property type="gene ID" value="HelroG73094"/>
</dbReference>
<dbReference type="EMBL" id="AMQM01002889">
    <property type="status" value="NOT_ANNOTATED_CDS"/>
    <property type="molecule type" value="Genomic_DNA"/>
</dbReference>
<protein>
    <recommendedName>
        <fullName evidence="3">Solute carrier family 12 member 9</fullName>
    </recommendedName>
</protein>
<dbReference type="InParanoid" id="T1G198"/>
<feature type="domain" description="SLC12A transporter C-terminal" evidence="10">
    <location>
        <begin position="532"/>
        <end position="620"/>
    </location>
</feature>
<feature type="transmembrane region" description="Helical" evidence="8">
    <location>
        <begin position="12"/>
        <end position="36"/>
    </location>
</feature>
<evidence type="ECO:0000256" key="2">
    <source>
        <dbReference type="ARBA" id="ARBA00010593"/>
    </source>
</evidence>
<dbReference type="FunCoup" id="T1G198">
    <property type="interactions" value="249"/>
</dbReference>
<dbReference type="InterPro" id="IPR004842">
    <property type="entry name" value="SLC12A_fam"/>
</dbReference>
<dbReference type="PANTHER" id="PTHR11827:SF72">
    <property type="entry name" value="GH08340P"/>
    <property type="match status" value="1"/>
</dbReference>
<dbReference type="GeneID" id="20214846"/>
<dbReference type="PANTHER" id="PTHR11827">
    <property type="entry name" value="SOLUTE CARRIER FAMILY 12, CATION COTRANSPORTERS"/>
    <property type="match status" value="1"/>
</dbReference>
<feature type="transmembrane region" description="Helical" evidence="8">
    <location>
        <begin position="412"/>
        <end position="433"/>
    </location>
</feature>
<dbReference type="Pfam" id="PF00324">
    <property type="entry name" value="AA_permease"/>
    <property type="match status" value="1"/>
</dbReference>
<feature type="transmembrane region" description="Helical" evidence="8">
    <location>
        <begin position="380"/>
        <end position="400"/>
    </location>
</feature>
<dbReference type="AlphaFoldDB" id="T1G198"/>
<evidence type="ECO:0000256" key="3">
    <source>
        <dbReference type="ARBA" id="ARBA00019359"/>
    </source>
</evidence>
<dbReference type="KEGG" id="hro:HELRODRAFT_73094"/>
<dbReference type="GO" id="GO:0055064">
    <property type="term" value="P:chloride ion homeostasis"/>
    <property type="evidence" value="ECO:0000318"/>
    <property type="project" value="GO_Central"/>
</dbReference>
<feature type="transmembrane region" description="Helical" evidence="8">
    <location>
        <begin position="445"/>
        <end position="478"/>
    </location>
</feature>
<feature type="transmembrane region" description="Helical" evidence="8">
    <location>
        <begin position="289"/>
        <end position="311"/>
    </location>
</feature>
<evidence type="ECO:0000313" key="11">
    <source>
        <dbReference type="EMBL" id="ESO10179.1"/>
    </source>
</evidence>
<feature type="transmembrane region" description="Helical" evidence="8">
    <location>
        <begin position="171"/>
        <end position="190"/>
    </location>
</feature>
<evidence type="ECO:0000256" key="6">
    <source>
        <dbReference type="ARBA" id="ARBA00022989"/>
    </source>
</evidence>
<feature type="transmembrane region" description="Helical" evidence="8">
    <location>
        <begin position="48"/>
        <end position="71"/>
    </location>
</feature>
<feature type="domain" description="Amino acid permease/ SLC12A" evidence="9">
    <location>
        <begin position="27"/>
        <end position="521"/>
    </location>
</feature>
<keyword evidence="6 8" id="KW-1133">Transmembrane helix</keyword>
<dbReference type="GO" id="GO:1902476">
    <property type="term" value="P:chloride transmembrane transport"/>
    <property type="evidence" value="ECO:0000318"/>
    <property type="project" value="GO_Central"/>
</dbReference>
<dbReference type="HOGENOM" id="CLU_001883_3_0_1"/>
<dbReference type="GO" id="GO:0016020">
    <property type="term" value="C:membrane"/>
    <property type="evidence" value="ECO:0007669"/>
    <property type="project" value="UniProtKB-SubCell"/>
</dbReference>
<keyword evidence="4" id="KW-0813">Transport</keyword>
<dbReference type="RefSeq" id="XP_009011993.1">
    <property type="nucleotide sequence ID" value="XM_009013745.1"/>
</dbReference>
<evidence type="ECO:0000259" key="9">
    <source>
        <dbReference type="Pfam" id="PF00324"/>
    </source>
</evidence>
<evidence type="ECO:0000256" key="1">
    <source>
        <dbReference type="ARBA" id="ARBA00004141"/>
    </source>
</evidence>
<dbReference type="Proteomes" id="UP000015101">
    <property type="component" value="Unassembled WGS sequence"/>
</dbReference>
<feature type="transmembrane region" description="Helical" evidence="8">
    <location>
        <begin position="145"/>
        <end position="166"/>
    </location>
</feature>
<keyword evidence="5 8" id="KW-0812">Transmembrane</keyword>
<feature type="transmembrane region" description="Helical" evidence="8">
    <location>
        <begin position="251"/>
        <end position="268"/>
    </location>
</feature>
<dbReference type="Gene3D" id="1.20.1740.10">
    <property type="entry name" value="Amino acid/polyamine transporter I"/>
    <property type="match status" value="1"/>
</dbReference>
<dbReference type="GO" id="GO:0015379">
    <property type="term" value="F:potassium:chloride symporter activity"/>
    <property type="evidence" value="ECO:0000318"/>
    <property type="project" value="GO_Central"/>
</dbReference>
<dbReference type="EMBL" id="KB095905">
    <property type="protein sequence ID" value="ESO10179.1"/>
    <property type="molecule type" value="Genomic_DNA"/>
</dbReference>
<keyword evidence="7 8" id="KW-0472">Membrane</keyword>
<feature type="transmembrane region" description="Helical" evidence="8">
    <location>
        <begin position="331"/>
        <end position="359"/>
    </location>
</feature>
<dbReference type="InterPro" id="IPR018491">
    <property type="entry name" value="SLC12_C"/>
</dbReference>
<proteinExistence type="inferred from homology"/>
<dbReference type="InterPro" id="IPR004841">
    <property type="entry name" value="AA-permease/SLC12A_dom"/>
</dbReference>
<gene>
    <name evidence="12" type="primary">20214846</name>
    <name evidence="11" type="ORF">HELRODRAFT_73094</name>
</gene>
<dbReference type="FunFam" id="1.20.1740.10:FF:000013">
    <property type="entry name" value="Solute carrier family 12 member"/>
    <property type="match status" value="1"/>
</dbReference>
<evidence type="ECO:0000256" key="7">
    <source>
        <dbReference type="ARBA" id="ARBA00023136"/>
    </source>
</evidence>
<comment type="subcellular location">
    <subcellularLocation>
        <location evidence="1">Membrane</location>
        <topology evidence="1">Multi-pass membrane protein</topology>
    </subcellularLocation>
</comment>
<dbReference type="Pfam" id="PF03522">
    <property type="entry name" value="SLC12"/>
    <property type="match status" value="1"/>
</dbReference>
<evidence type="ECO:0000256" key="5">
    <source>
        <dbReference type="ARBA" id="ARBA00022692"/>
    </source>
</evidence>
<evidence type="ECO:0000256" key="8">
    <source>
        <dbReference type="SAM" id="Phobius"/>
    </source>
</evidence>
<dbReference type="STRING" id="6412.T1G198"/>